<reference evidence="9" key="1">
    <citation type="journal article" date="2020" name="Biotechnol. Biofuels">
        <title>New insights from the biogas microbiome by comprehensive genome-resolved metagenomics of nearly 1600 species originating from multiple anaerobic digesters.</title>
        <authorList>
            <person name="Campanaro S."/>
            <person name="Treu L."/>
            <person name="Rodriguez-R L.M."/>
            <person name="Kovalovszki A."/>
            <person name="Ziels R.M."/>
            <person name="Maus I."/>
            <person name="Zhu X."/>
            <person name="Kougias P.G."/>
            <person name="Basile A."/>
            <person name="Luo G."/>
            <person name="Schluter A."/>
            <person name="Konstantinidis K.T."/>
            <person name="Angelidaki I."/>
        </authorList>
    </citation>
    <scope>NUCLEOTIDE SEQUENCE</scope>
    <source>
        <strain evidence="9">AS06rmzACSIP_7</strain>
    </source>
</reference>
<evidence type="ECO:0000256" key="2">
    <source>
        <dbReference type="ARBA" id="ARBA00009948"/>
    </source>
</evidence>
<evidence type="ECO:0000313" key="9">
    <source>
        <dbReference type="EMBL" id="NLW34498.1"/>
    </source>
</evidence>
<comment type="catalytic activity">
    <reaction evidence="6">
        <text>3-phosphoshikimate + phosphoenolpyruvate = 5-O-(1-carboxyvinyl)-3-phosphoshikimate + phosphate</text>
        <dbReference type="Rhea" id="RHEA:21256"/>
        <dbReference type="ChEBI" id="CHEBI:43474"/>
        <dbReference type="ChEBI" id="CHEBI:57701"/>
        <dbReference type="ChEBI" id="CHEBI:58702"/>
        <dbReference type="ChEBI" id="CHEBI:145989"/>
        <dbReference type="EC" id="2.5.1.19"/>
    </reaction>
    <physiologicalReaction direction="left-to-right" evidence="6">
        <dbReference type="Rhea" id="RHEA:21257"/>
    </physiologicalReaction>
</comment>
<dbReference type="Proteomes" id="UP000777265">
    <property type="component" value="Unassembled WGS sequence"/>
</dbReference>
<feature type="binding site" evidence="7">
    <location>
        <position position="304"/>
    </location>
    <ligand>
        <name>3-phosphoshikimate</name>
        <dbReference type="ChEBI" id="CHEBI:145989"/>
    </ligand>
</feature>
<evidence type="ECO:0000256" key="6">
    <source>
        <dbReference type="ARBA" id="ARBA00044633"/>
    </source>
</evidence>
<reference evidence="9" key="2">
    <citation type="submission" date="2020-01" db="EMBL/GenBank/DDBJ databases">
        <authorList>
            <person name="Campanaro S."/>
        </authorList>
    </citation>
    <scope>NUCLEOTIDE SEQUENCE</scope>
    <source>
        <strain evidence="9">AS06rmzACSIP_7</strain>
    </source>
</reference>
<evidence type="ECO:0000256" key="3">
    <source>
        <dbReference type="ARBA" id="ARBA00022605"/>
    </source>
</evidence>
<feature type="binding site" evidence="7">
    <location>
        <position position="331"/>
    </location>
    <ligand>
        <name>3-phosphoshikimate</name>
        <dbReference type="ChEBI" id="CHEBI:145989"/>
    </ligand>
</feature>
<dbReference type="HAMAP" id="MF_00210">
    <property type="entry name" value="EPSP_synth"/>
    <property type="match status" value="1"/>
</dbReference>
<feature type="binding site" evidence="7">
    <location>
        <position position="19"/>
    </location>
    <ligand>
        <name>phosphoenolpyruvate</name>
        <dbReference type="ChEBI" id="CHEBI:58702"/>
    </ligand>
</feature>
<dbReference type="GO" id="GO:0005737">
    <property type="term" value="C:cytoplasm"/>
    <property type="evidence" value="ECO:0007669"/>
    <property type="project" value="UniProtKB-SubCell"/>
</dbReference>
<feature type="binding site" evidence="7">
    <location>
        <position position="164"/>
    </location>
    <ligand>
        <name>3-phosphoshikimate</name>
        <dbReference type="ChEBI" id="CHEBI:145989"/>
    </ligand>
</feature>
<dbReference type="InterPro" id="IPR036968">
    <property type="entry name" value="Enolpyruvate_Tfrase_sf"/>
</dbReference>
<dbReference type="NCBIfam" id="TIGR01356">
    <property type="entry name" value="aroA"/>
    <property type="match status" value="1"/>
</dbReference>
<name>A0A971M202_9BACT</name>
<protein>
    <recommendedName>
        <fullName evidence="7">3-phosphoshikimate 1-carboxyvinyltransferase</fullName>
        <ecNumber evidence="7">2.5.1.19</ecNumber>
    </recommendedName>
    <alternativeName>
        <fullName evidence="7">5-enolpyruvylshikimate-3-phosphate synthase</fullName>
        <shortName evidence="7">EPSP synthase</shortName>
        <shortName evidence="7">EPSPS</shortName>
    </alternativeName>
</protein>
<dbReference type="Pfam" id="PF00275">
    <property type="entry name" value="EPSP_synthase"/>
    <property type="match status" value="1"/>
</dbReference>
<dbReference type="EMBL" id="JAAYEE010000058">
    <property type="protein sequence ID" value="NLW34498.1"/>
    <property type="molecule type" value="Genomic_DNA"/>
</dbReference>
<dbReference type="EC" id="2.5.1.19" evidence="7"/>
<gene>
    <name evidence="7 9" type="primary">aroA</name>
    <name evidence="9" type="ORF">GXY80_03300</name>
</gene>
<feature type="binding site" evidence="7">
    <location>
        <position position="164"/>
    </location>
    <ligand>
        <name>phosphoenolpyruvate</name>
        <dbReference type="ChEBI" id="CHEBI:58702"/>
    </ligand>
</feature>
<evidence type="ECO:0000256" key="1">
    <source>
        <dbReference type="ARBA" id="ARBA00004811"/>
    </source>
</evidence>
<keyword evidence="3 7" id="KW-0028">Amino-acid biosynthesis</keyword>
<keyword evidence="7" id="KW-0963">Cytoplasm</keyword>
<feature type="binding site" evidence="7">
    <location>
        <position position="402"/>
    </location>
    <ligand>
        <name>phosphoenolpyruvate</name>
        <dbReference type="ChEBI" id="CHEBI:58702"/>
    </ligand>
</feature>
<feature type="domain" description="Enolpyruvate transferase" evidence="8">
    <location>
        <begin position="6"/>
        <end position="411"/>
    </location>
</feature>
<feature type="binding site" evidence="7">
    <location>
        <position position="24"/>
    </location>
    <ligand>
        <name>3-phosphoshikimate</name>
        <dbReference type="ChEBI" id="CHEBI:145989"/>
    </ligand>
</feature>
<comment type="subcellular location">
    <subcellularLocation>
        <location evidence="7">Cytoplasm</location>
    </subcellularLocation>
</comment>
<keyword evidence="5 7" id="KW-0057">Aromatic amino acid biosynthesis</keyword>
<feature type="binding site" evidence="7">
    <location>
        <position position="335"/>
    </location>
    <ligand>
        <name>phosphoenolpyruvate</name>
        <dbReference type="ChEBI" id="CHEBI:58702"/>
    </ligand>
</feature>
<dbReference type="PIRSF" id="PIRSF000505">
    <property type="entry name" value="EPSPS"/>
    <property type="match status" value="1"/>
</dbReference>
<sequence length="418" mass="44049">MKVIRSSTINGAIAAPPSKSATIRVIAASLLASGRSEIRNLSICDDALAALGIVETLGAEVHIDGDHVFITGRGGIKKEHLKGRTIRCCESGLCIRMFTPVAGLVDEELVIEGSGSLLSRPMRMVEGLKDLGAQCETANGFPPVRIKGGINGGTLHLNGSESSQFLTGLLMALPLCSKDSVIEVSDLKSGSYVEMTVSILKEFGIGLSHDRYMRRFDVPGNQTYRPCVCTIEGDWSGASFMLVAGAIAGSVKVKGLAIGSSQADKAIAEVLEQAGAKVDIGNGCVSVEKDRLKGFRFDATNCPDLFPPLVALAASCEGKSTILGAERLKYKESNRALALASEFAKLGIEVLLAGDSMEVKGGRIEGATVSTHNDHRIAMACAVAALNCHGEVAIDNPACVFKSYPSFFEDLEVLSKVT</sequence>
<comment type="function">
    <text evidence="7">Catalyzes the transfer of the enolpyruvyl moiety of phosphoenolpyruvate (PEP) to the 5-hydroxyl of shikimate-3-phosphate (S3P) to produce enolpyruvyl shikimate-3-phosphate and inorganic phosphate.</text>
</comment>
<feature type="binding site" evidence="7">
    <location>
        <position position="189"/>
    </location>
    <ligand>
        <name>3-phosphoshikimate</name>
        <dbReference type="ChEBI" id="CHEBI:145989"/>
    </ligand>
</feature>
<feature type="binding site" evidence="7">
    <location>
        <position position="163"/>
    </location>
    <ligand>
        <name>3-phosphoshikimate</name>
        <dbReference type="ChEBI" id="CHEBI:145989"/>
    </ligand>
</feature>
<proteinExistence type="inferred from homology"/>
<accession>A0A971M202</accession>
<dbReference type="InterPro" id="IPR013792">
    <property type="entry name" value="RNA3'P_cycl/enolpyr_Trfase_a/b"/>
</dbReference>
<evidence type="ECO:0000256" key="7">
    <source>
        <dbReference type="HAMAP-Rule" id="MF_00210"/>
    </source>
</evidence>
<comment type="caution">
    <text evidence="9">The sequence shown here is derived from an EMBL/GenBank/DDBJ whole genome shotgun (WGS) entry which is preliminary data.</text>
</comment>
<comment type="caution">
    <text evidence="7">Lacks conserved residue(s) required for the propagation of feature annotation.</text>
</comment>
<dbReference type="PANTHER" id="PTHR21090:SF5">
    <property type="entry name" value="PENTAFUNCTIONAL AROM POLYPEPTIDE"/>
    <property type="match status" value="1"/>
</dbReference>
<comment type="pathway">
    <text evidence="1 7">Metabolic intermediate biosynthesis; chorismate biosynthesis; chorismate from D-erythrose 4-phosphate and phosphoenolpyruvate: step 6/7.</text>
</comment>
<dbReference type="GO" id="GO:0003866">
    <property type="term" value="F:3-phosphoshikimate 1-carboxyvinyltransferase activity"/>
    <property type="evidence" value="ECO:0007669"/>
    <property type="project" value="UniProtKB-UniRule"/>
</dbReference>
<dbReference type="GO" id="GO:0009073">
    <property type="term" value="P:aromatic amino acid family biosynthetic process"/>
    <property type="evidence" value="ECO:0007669"/>
    <property type="project" value="UniProtKB-KW"/>
</dbReference>
<evidence type="ECO:0000256" key="4">
    <source>
        <dbReference type="ARBA" id="ARBA00022679"/>
    </source>
</evidence>
<feature type="binding site" evidence="7">
    <location>
        <position position="162"/>
    </location>
    <ligand>
        <name>3-phosphoshikimate</name>
        <dbReference type="ChEBI" id="CHEBI:145989"/>
    </ligand>
</feature>
<feature type="binding site" evidence="7">
    <location>
        <position position="20"/>
    </location>
    <ligand>
        <name>3-phosphoshikimate</name>
        <dbReference type="ChEBI" id="CHEBI:145989"/>
    </ligand>
</feature>
<dbReference type="CDD" id="cd01556">
    <property type="entry name" value="EPSP_synthase"/>
    <property type="match status" value="1"/>
</dbReference>
<evidence type="ECO:0000256" key="5">
    <source>
        <dbReference type="ARBA" id="ARBA00023141"/>
    </source>
</evidence>
<feature type="binding site" evidence="7">
    <location>
        <position position="120"/>
    </location>
    <ligand>
        <name>phosphoenolpyruvate</name>
        <dbReference type="ChEBI" id="CHEBI:58702"/>
    </ligand>
</feature>
<dbReference type="PANTHER" id="PTHR21090">
    <property type="entry name" value="AROM/DEHYDROQUINATE SYNTHASE"/>
    <property type="match status" value="1"/>
</dbReference>
<dbReference type="AlphaFoldDB" id="A0A971M202"/>
<feature type="binding site" evidence="7">
    <location>
        <position position="376"/>
    </location>
    <ligand>
        <name>phosphoenolpyruvate</name>
        <dbReference type="ChEBI" id="CHEBI:58702"/>
    </ligand>
</feature>
<feature type="binding site" evidence="7">
    <location>
        <position position="19"/>
    </location>
    <ligand>
        <name>3-phosphoshikimate</name>
        <dbReference type="ChEBI" id="CHEBI:145989"/>
    </ligand>
</feature>
<dbReference type="GO" id="GO:0008652">
    <property type="term" value="P:amino acid biosynthetic process"/>
    <property type="evidence" value="ECO:0007669"/>
    <property type="project" value="UniProtKB-KW"/>
</dbReference>
<feature type="binding site" evidence="7">
    <location>
        <position position="92"/>
    </location>
    <ligand>
        <name>phosphoenolpyruvate</name>
        <dbReference type="ChEBI" id="CHEBI:58702"/>
    </ligand>
</feature>
<dbReference type="GO" id="GO:0009423">
    <property type="term" value="P:chorismate biosynthetic process"/>
    <property type="evidence" value="ECO:0007669"/>
    <property type="project" value="UniProtKB-UniRule"/>
</dbReference>
<dbReference type="SUPFAM" id="SSF55205">
    <property type="entry name" value="EPT/RTPC-like"/>
    <property type="match status" value="1"/>
</dbReference>
<keyword evidence="4 7" id="KW-0808">Transferase</keyword>
<organism evidence="9 10">
    <name type="scientific">Syntrophorhabdus aromaticivorans</name>
    <dbReference type="NCBI Taxonomy" id="328301"/>
    <lineage>
        <taxon>Bacteria</taxon>
        <taxon>Pseudomonadati</taxon>
        <taxon>Thermodesulfobacteriota</taxon>
        <taxon>Syntrophorhabdia</taxon>
        <taxon>Syntrophorhabdales</taxon>
        <taxon>Syntrophorhabdaceae</taxon>
        <taxon>Syntrophorhabdus</taxon>
    </lineage>
</organism>
<evidence type="ECO:0000313" key="10">
    <source>
        <dbReference type="Proteomes" id="UP000777265"/>
    </source>
</evidence>
<feature type="active site" description="Proton acceptor" evidence="7">
    <location>
        <position position="304"/>
    </location>
</feature>
<dbReference type="InterPro" id="IPR001986">
    <property type="entry name" value="Enolpyruvate_Tfrase_dom"/>
</dbReference>
<comment type="subunit">
    <text evidence="7">Monomer.</text>
</comment>
<dbReference type="InterPro" id="IPR006264">
    <property type="entry name" value="EPSP_synthase"/>
</dbReference>
<dbReference type="Gene3D" id="3.65.10.10">
    <property type="entry name" value="Enolpyruvate transferase domain"/>
    <property type="match status" value="2"/>
</dbReference>
<comment type="similarity">
    <text evidence="2 7">Belongs to the EPSP synthase family.</text>
</comment>
<evidence type="ECO:0000259" key="8">
    <source>
        <dbReference type="Pfam" id="PF00275"/>
    </source>
</evidence>